<name>A0A1D7U3B1_9HYPH</name>
<dbReference type="GO" id="GO:0005737">
    <property type="term" value="C:cytoplasm"/>
    <property type="evidence" value="ECO:0007669"/>
    <property type="project" value="TreeGrafter"/>
</dbReference>
<dbReference type="STRING" id="1526658.BHK69_16570"/>
<dbReference type="CDD" id="cd00838">
    <property type="entry name" value="MPP_superfamily"/>
    <property type="match status" value="1"/>
</dbReference>
<dbReference type="OrthoDB" id="9813918at2"/>
<dbReference type="PIRSF" id="PIRSF000883">
    <property type="entry name" value="Pesterase_MJ0912"/>
    <property type="match status" value="1"/>
</dbReference>
<dbReference type="Proteomes" id="UP000094969">
    <property type="component" value="Chromosome"/>
</dbReference>
<dbReference type="InterPro" id="IPR004843">
    <property type="entry name" value="Calcineurin-like_PHP"/>
</dbReference>
<dbReference type="GO" id="GO:0016791">
    <property type="term" value="F:phosphatase activity"/>
    <property type="evidence" value="ECO:0007669"/>
    <property type="project" value="TreeGrafter"/>
</dbReference>
<dbReference type="InterPro" id="IPR029052">
    <property type="entry name" value="Metallo-depent_PP-like"/>
</dbReference>
<accession>A0A1D7U3B1</accession>
<dbReference type="AlphaFoldDB" id="A0A1D7U3B1"/>
<dbReference type="PANTHER" id="PTHR42850">
    <property type="entry name" value="METALLOPHOSPHOESTERASE"/>
    <property type="match status" value="1"/>
</dbReference>
<reference evidence="2 3" key="1">
    <citation type="journal article" date="2015" name="Antonie Van Leeuwenhoek">
        <title>Bosea vaviloviae sp. nov., a new species of slow-growing rhizobia isolated from nodules of the relict species Vavilovia formosa (Stev.) Fed.</title>
        <authorList>
            <person name="Safronova V.I."/>
            <person name="Kuznetsova I.G."/>
            <person name="Sazanova A.L."/>
            <person name="Kimeklis A.K."/>
            <person name="Belimov A.A."/>
            <person name="Andronov E.E."/>
            <person name="Pinaev A.G."/>
            <person name="Chizhevskaya E.P."/>
            <person name="Pukhaev A.R."/>
            <person name="Popov K.P."/>
            <person name="Willems A."/>
            <person name="Tikhonovich I.A."/>
        </authorList>
    </citation>
    <scope>NUCLEOTIDE SEQUENCE [LARGE SCALE GENOMIC DNA]</scope>
    <source>
        <strain evidence="2 3">Vaf18</strain>
    </source>
</reference>
<organism evidence="2 3">
    <name type="scientific">Bosea vaviloviae</name>
    <dbReference type="NCBI Taxonomy" id="1526658"/>
    <lineage>
        <taxon>Bacteria</taxon>
        <taxon>Pseudomonadati</taxon>
        <taxon>Pseudomonadota</taxon>
        <taxon>Alphaproteobacteria</taxon>
        <taxon>Hyphomicrobiales</taxon>
        <taxon>Boseaceae</taxon>
        <taxon>Bosea</taxon>
    </lineage>
</organism>
<dbReference type="KEGG" id="bvv:BHK69_16570"/>
<feature type="domain" description="Calcineurin-like phosphoesterase" evidence="1">
    <location>
        <begin position="1"/>
        <end position="154"/>
    </location>
</feature>
<keyword evidence="3" id="KW-1185">Reference proteome</keyword>
<protein>
    <recommendedName>
        <fullName evidence="1">Calcineurin-like phosphoesterase domain-containing protein</fullName>
    </recommendedName>
</protein>
<dbReference type="PANTHER" id="PTHR42850:SF2">
    <property type="entry name" value="BLL5683 PROTEIN"/>
    <property type="match status" value="1"/>
</dbReference>
<sequence length="246" mass="27215">MRIAVLSDIHANREALEAVLEFVEELAPDQIVVLGDLVGYGPDPEFAVETVARLVSDGALCLLGNHDEAARSDRDRLTPNAREAIRWTRTRLNDDHRAFLAALPLSITRFGCQWVHASAHRPESWDYISNPEAAMRCLAASTEALICCGHTHQPTVFYSHPNRRPTMFVPRDEVAAPLLARHRHVIVTGAVGQPRDGNPASCFALLDLEEASVTMRRVPYDSEATAAKIKRLGLSSWLGLRLLIGR</sequence>
<dbReference type="Pfam" id="PF00149">
    <property type="entry name" value="Metallophos"/>
    <property type="match status" value="1"/>
</dbReference>
<evidence type="ECO:0000313" key="3">
    <source>
        <dbReference type="Proteomes" id="UP000094969"/>
    </source>
</evidence>
<dbReference type="SUPFAM" id="SSF56300">
    <property type="entry name" value="Metallo-dependent phosphatases"/>
    <property type="match status" value="1"/>
</dbReference>
<dbReference type="Gene3D" id="3.60.21.10">
    <property type="match status" value="1"/>
</dbReference>
<dbReference type="InterPro" id="IPR050126">
    <property type="entry name" value="Ap4A_hydrolase"/>
</dbReference>
<evidence type="ECO:0000313" key="2">
    <source>
        <dbReference type="EMBL" id="AOO81845.1"/>
    </source>
</evidence>
<proteinExistence type="predicted"/>
<dbReference type="EMBL" id="CP017147">
    <property type="protein sequence ID" value="AOO81845.1"/>
    <property type="molecule type" value="Genomic_DNA"/>
</dbReference>
<dbReference type="RefSeq" id="WP_069691055.1">
    <property type="nucleotide sequence ID" value="NZ_CP017147.1"/>
</dbReference>
<evidence type="ECO:0000259" key="1">
    <source>
        <dbReference type="Pfam" id="PF00149"/>
    </source>
</evidence>
<gene>
    <name evidence="2" type="ORF">BHK69_16570</name>
</gene>
<dbReference type="InterPro" id="IPR011152">
    <property type="entry name" value="Pesterase_MJ0912"/>
</dbReference>